<dbReference type="FunFam" id="3.40.50.1820:FF:000082">
    <property type="entry name" value="monoacylglycerol lipase ABHD6"/>
    <property type="match status" value="1"/>
</dbReference>
<dbReference type="InterPro" id="IPR029058">
    <property type="entry name" value="AB_hydrolase_fold"/>
</dbReference>
<keyword evidence="9" id="KW-0443">Lipid metabolism</keyword>
<feature type="transmembrane region" description="Helical" evidence="18">
    <location>
        <begin position="6"/>
        <end position="35"/>
    </location>
</feature>
<comment type="caution">
    <text evidence="20">The sequence shown here is derived from an EMBL/GenBank/DDBJ whole genome shotgun (WGS) entry which is preliminary data.</text>
</comment>
<dbReference type="Gene3D" id="3.40.50.1820">
    <property type="entry name" value="alpha/beta hydrolase"/>
    <property type="match status" value="1"/>
</dbReference>
<protein>
    <recommendedName>
        <fullName evidence="3">acylglycerol lipase</fullName>
        <ecNumber evidence="3">3.1.1.23</ecNumber>
    </recommendedName>
</protein>
<dbReference type="SUPFAM" id="SSF53474">
    <property type="entry name" value="alpha/beta-Hydrolases"/>
    <property type="match status" value="1"/>
</dbReference>
<dbReference type="InterPro" id="IPR050266">
    <property type="entry name" value="AB_hydrolase_sf"/>
</dbReference>
<keyword evidence="21" id="KW-1185">Reference proteome</keyword>
<dbReference type="AlphaFoldDB" id="A0AAN9GU55"/>
<evidence type="ECO:0000256" key="16">
    <source>
        <dbReference type="ARBA" id="ARBA00047662"/>
    </source>
</evidence>
<evidence type="ECO:0000256" key="14">
    <source>
        <dbReference type="ARBA" id="ARBA00037874"/>
    </source>
</evidence>
<keyword evidence="8 18" id="KW-1133">Transmembrane helix</keyword>
<evidence type="ECO:0000256" key="8">
    <source>
        <dbReference type="ARBA" id="ARBA00022989"/>
    </source>
</evidence>
<proteinExistence type="inferred from homology"/>
<comment type="function">
    <text evidence="17">Lipase that preferentially hydrolysis medium-chain saturated monoacylglycerols including 2-arachidonoylglycerol. Through 2-arachidonoylglycerol degradation may regulate endocannabinoid signaling pathways. Also has a lysophosphatidyl lipase activity with a preference for lysophosphatidylglycerol among other lysophospholipids. Also able to degrade bis(monoacylglycero)phosphate (BMP) and constitutes the major enzyme for BMP catabolism. BMP, also known as lysobisphosphatidic acid, is enriched in late endosomes and lysosomes and plays a key role in the formation of intraluminal vesicles and in lipid sorting.</text>
</comment>
<evidence type="ECO:0000256" key="18">
    <source>
        <dbReference type="SAM" id="Phobius"/>
    </source>
</evidence>
<keyword evidence="5" id="KW-0967">Endosome</keyword>
<evidence type="ECO:0000259" key="19">
    <source>
        <dbReference type="Pfam" id="PF00561"/>
    </source>
</evidence>
<evidence type="ECO:0000256" key="12">
    <source>
        <dbReference type="ARBA" id="ARBA00023228"/>
    </source>
</evidence>
<dbReference type="InterPro" id="IPR000073">
    <property type="entry name" value="AB_hydrolase_1"/>
</dbReference>
<dbReference type="PRINTS" id="PR00111">
    <property type="entry name" value="ABHYDROLASE"/>
</dbReference>
<dbReference type="PANTHER" id="PTHR43798">
    <property type="entry name" value="MONOACYLGLYCEROL LIPASE"/>
    <property type="match status" value="1"/>
</dbReference>
<keyword evidence="12" id="KW-0458">Lysosome</keyword>
<evidence type="ECO:0000256" key="11">
    <source>
        <dbReference type="ARBA" id="ARBA00023136"/>
    </source>
</evidence>
<dbReference type="GO" id="GO:0046464">
    <property type="term" value="P:acylglycerol catabolic process"/>
    <property type="evidence" value="ECO:0007669"/>
    <property type="project" value="TreeGrafter"/>
</dbReference>
<evidence type="ECO:0000256" key="13">
    <source>
        <dbReference type="ARBA" id="ARBA00037797"/>
    </source>
</evidence>
<dbReference type="PANTHER" id="PTHR43798:SF32">
    <property type="entry name" value="ABHYDROLASE DOMAIN-CONTAINING 6, ACYLGLYCEROL LIPASE A"/>
    <property type="match status" value="1"/>
</dbReference>
<evidence type="ECO:0000313" key="21">
    <source>
        <dbReference type="Proteomes" id="UP001364617"/>
    </source>
</evidence>
<evidence type="ECO:0000256" key="7">
    <source>
        <dbReference type="ARBA" id="ARBA00022968"/>
    </source>
</evidence>
<name>A0AAN9GU55_9TELE</name>
<feature type="domain" description="AB hydrolase-1" evidence="19">
    <location>
        <begin position="72"/>
        <end position="313"/>
    </location>
</feature>
<evidence type="ECO:0000256" key="10">
    <source>
        <dbReference type="ARBA" id="ARBA00023128"/>
    </source>
</evidence>
<evidence type="ECO:0000313" key="20">
    <source>
        <dbReference type="EMBL" id="KAK7127403.1"/>
    </source>
</evidence>
<evidence type="ECO:0000256" key="17">
    <source>
        <dbReference type="ARBA" id="ARBA00049568"/>
    </source>
</evidence>
<accession>A0AAN9GU55</accession>
<comment type="catalytic activity">
    <reaction evidence="1">
        <text>Hydrolyzes glycerol monoesters of long-chain fatty acids.</text>
        <dbReference type="EC" id="3.1.1.23"/>
    </reaction>
</comment>
<dbReference type="Pfam" id="PF00561">
    <property type="entry name" value="Abhydrolase_1"/>
    <property type="match status" value="1"/>
</dbReference>
<comment type="catalytic activity">
    <reaction evidence="16">
        <text>1-dodecanoylglycerol + H2O = dodecanoate + glycerol + H(+)</text>
        <dbReference type="Rhea" id="RHEA:44316"/>
        <dbReference type="ChEBI" id="CHEBI:15377"/>
        <dbReference type="ChEBI" id="CHEBI:15378"/>
        <dbReference type="ChEBI" id="CHEBI:17754"/>
        <dbReference type="ChEBI" id="CHEBI:18262"/>
        <dbReference type="ChEBI" id="CHEBI:75539"/>
    </reaction>
</comment>
<dbReference type="GO" id="GO:0032281">
    <property type="term" value="C:AMPA glutamate receptor complex"/>
    <property type="evidence" value="ECO:0007669"/>
    <property type="project" value="TreeGrafter"/>
</dbReference>
<organism evidence="20 21">
    <name type="scientific">Phoxinus phoxinus</name>
    <name type="common">Eurasian minnow</name>
    <dbReference type="NCBI Taxonomy" id="58324"/>
    <lineage>
        <taxon>Eukaryota</taxon>
        <taxon>Metazoa</taxon>
        <taxon>Chordata</taxon>
        <taxon>Craniata</taxon>
        <taxon>Vertebrata</taxon>
        <taxon>Euteleostomi</taxon>
        <taxon>Actinopterygii</taxon>
        <taxon>Neopterygii</taxon>
        <taxon>Teleostei</taxon>
        <taxon>Ostariophysi</taxon>
        <taxon>Cypriniformes</taxon>
        <taxon>Leuciscidae</taxon>
        <taxon>Phoxininae</taxon>
        <taxon>Phoxinus</taxon>
    </lineage>
</organism>
<sequence>MDLDVLNMFIIAGGTLAIPILAFVASFLLWPAALIKVYHWYWRRRLGMQVDYAEYEGYRFCFSHRGNPGARPSVLMLHGFSAHKDMWLGVVKFLPRNVHLVCVDMPGHEGTTRTGPEDYSIEGQVNRIHQFVKSTGLRKKPFHLIGTSMGGNVAGVYAARHPTDLCGVTLICPAGLQYPTESKFVQRLRELESSQDSDGIPLIPSTPEEMEEMLRLCSFVRFKIPKQILQGLVDVRIPNNDFYRECFMELVGEKSRHSLHENMHLISTPLQVIWGRNDQVLDVSGASVLAEAVSGSQVHLLDNCGHSVVMERPRKSAQLILDFIIAQQNAGINSNKKRS</sequence>
<evidence type="ECO:0000256" key="15">
    <source>
        <dbReference type="ARBA" id="ARBA00046308"/>
    </source>
</evidence>
<evidence type="ECO:0000256" key="2">
    <source>
        <dbReference type="ARBA" id="ARBA00008645"/>
    </source>
</evidence>
<comment type="subcellular location">
    <subcellularLocation>
        <location evidence="13">Late endosome membrane</location>
        <topology evidence="13">Single-pass type II membrane protein</topology>
    </subcellularLocation>
    <subcellularLocation>
        <location evidence="14">Lysosome membrane</location>
        <topology evidence="14">Single-pass type II membrane protein</topology>
    </subcellularLocation>
    <subcellularLocation>
        <location evidence="15">Mitochondrion membrane</location>
        <topology evidence="15">Single-pass type II membrane protein</topology>
    </subcellularLocation>
</comment>
<keyword evidence="6" id="KW-0378">Hydrolase</keyword>
<dbReference type="GO" id="GO:0031966">
    <property type="term" value="C:mitochondrial membrane"/>
    <property type="evidence" value="ECO:0007669"/>
    <property type="project" value="UniProtKB-SubCell"/>
</dbReference>
<keyword evidence="4 18" id="KW-0812">Transmembrane</keyword>
<comment type="similarity">
    <text evidence="2">Belongs to the AB hydrolase superfamily.</text>
</comment>
<gene>
    <name evidence="20" type="ORF">R3I93_020096</name>
</gene>
<dbReference type="GO" id="GO:0031902">
    <property type="term" value="C:late endosome membrane"/>
    <property type="evidence" value="ECO:0007669"/>
    <property type="project" value="UniProtKB-SubCell"/>
</dbReference>
<dbReference type="EMBL" id="JAYKXH010000022">
    <property type="protein sequence ID" value="KAK7127403.1"/>
    <property type="molecule type" value="Genomic_DNA"/>
</dbReference>
<keyword evidence="10" id="KW-0496">Mitochondrion</keyword>
<evidence type="ECO:0000256" key="1">
    <source>
        <dbReference type="ARBA" id="ARBA00001613"/>
    </source>
</evidence>
<evidence type="ECO:0000256" key="3">
    <source>
        <dbReference type="ARBA" id="ARBA00013254"/>
    </source>
</evidence>
<evidence type="ECO:0000256" key="6">
    <source>
        <dbReference type="ARBA" id="ARBA00022801"/>
    </source>
</evidence>
<dbReference type="EC" id="3.1.1.23" evidence="3"/>
<reference evidence="20 21" key="1">
    <citation type="submission" date="2024-02" db="EMBL/GenBank/DDBJ databases">
        <title>Chromosome-level genome assembly of the Eurasian Minnow (Phoxinus phoxinus).</title>
        <authorList>
            <person name="Oriowo T.O."/>
            <person name="Martin S."/>
            <person name="Stange M."/>
            <person name="Chrysostomakis Y."/>
            <person name="Brown T."/>
            <person name="Winkler S."/>
            <person name="Kukowka S."/>
            <person name="Myers E.W."/>
            <person name="Bohne A."/>
        </authorList>
    </citation>
    <scope>NUCLEOTIDE SEQUENCE [LARGE SCALE GENOMIC DNA]</scope>
    <source>
        <strain evidence="20">ZFMK-TIS-60720</strain>
        <tissue evidence="20">Whole Organism</tissue>
    </source>
</reference>
<evidence type="ECO:0000256" key="9">
    <source>
        <dbReference type="ARBA" id="ARBA00023098"/>
    </source>
</evidence>
<keyword evidence="7" id="KW-0735">Signal-anchor</keyword>
<evidence type="ECO:0000256" key="5">
    <source>
        <dbReference type="ARBA" id="ARBA00022753"/>
    </source>
</evidence>
<dbReference type="Proteomes" id="UP001364617">
    <property type="component" value="Unassembled WGS sequence"/>
</dbReference>
<dbReference type="GO" id="GO:0005765">
    <property type="term" value="C:lysosomal membrane"/>
    <property type="evidence" value="ECO:0007669"/>
    <property type="project" value="UniProtKB-SubCell"/>
</dbReference>
<dbReference type="GO" id="GO:0047372">
    <property type="term" value="F:monoacylglycerol lipase activity"/>
    <property type="evidence" value="ECO:0007669"/>
    <property type="project" value="UniProtKB-EC"/>
</dbReference>
<keyword evidence="11 18" id="KW-0472">Membrane</keyword>
<evidence type="ECO:0000256" key="4">
    <source>
        <dbReference type="ARBA" id="ARBA00022692"/>
    </source>
</evidence>